<accession>M2QXG6</accession>
<organism evidence="2 3">
    <name type="scientific">Ceriporiopsis subvermispora (strain B)</name>
    <name type="common">White-rot fungus</name>
    <name type="synonym">Gelatoporia subvermispora</name>
    <dbReference type="NCBI Taxonomy" id="914234"/>
    <lineage>
        <taxon>Eukaryota</taxon>
        <taxon>Fungi</taxon>
        <taxon>Dikarya</taxon>
        <taxon>Basidiomycota</taxon>
        <taxon>Agaricomycotina</taxon>
        <taxon>Agaricomycetes</taxon>
        <taxon>Polyporales</taxon>
        <taxon>Gelatoporiaceae</taxon>
        <taxon>Gelatoporia</taxon>
    </lineage>
</organism>
<evidence type="ECO:0000313" key="3">
    <source>
        <dbReference type="Proteomes" id="UP000016930"/>
    </source>
</evidence>
<protein>
    <submittedName>
        <fullName evidence="2">Uncharacterized protein</fullName>
    </submittedName>
</protein>
<proteinExistence type="predicted"/>
<feature type="region of interest" description="Disordered" evidence="1">
    <location>
        <begin position="133"/>
        <end position="201"/>
    </location>
</feature>
<gene>
    <name evidence="2" type="ORF">CERSUDRAFT_120363</name>
</gene>
<dbReference type="HOGENOM" id="CLU_1363245_0_0_1"/>
<feature type="compositionally biased region" description="Basic residues" evidence="1">
    <location>
        <begin position="64"/>
        <end position="75"/>
    </location>
</feature>
<name>M2QXG6_CERS8</name>
<keyword evidence="3" id="KW-1185">Reference proteome</keyword>
<feature type="region of interest" description="Disordered" evidence="1">
    <location>
        <begin position="1"/>
        <end position="92"/>
    </location>
</feature>
<reference evidence="2 3" key="1">
    <citation type="journal article" date="2012" name="Proc. Natl. Acad. Sci. U.S.A.">
        <title>Comparative genomics of Ceriporiopsis subvermispora and Phanerochaete chrysosporium provide insight into selective ligninolysis.</title>
        <authorList>
            <person name="Fernandez-Fueyo E."/>
            <person name="Ruiz-Duenas F.J."/>
            <person name="Ferreira P."/>
            <person name="Floudas D."/>
            <person name="Hibbett D.S."/>
            <person name="Canessa P."/>
            <person name="Larrondo L.F."/>
            <person name="James T.Y."/>
            <person name="Seelenfreund D."/>
            <person name="Lobos S."/>
            <person name="Polanco R."/>
            <person name="Tello M."/>
            <person name="Honda Y."/>
            <person name="Watanabe T."/>
            <person name="Watanabe T."/>
            <person name="Ryu J.S."/>
            <person name="Kubicek C.P."/>
            <person name="Schmoll M."/>
            <person name="Gaskell J."/>
            <person name="Hammel K.E."/>
            <person name="St John F.J."/>
            <person name="Vanden Wymelenberg A."/>
            <person name="Sabat G."/>
            <person name="Splinter BonDurant S."/>
            <person name="Syed K."/>
            <person name="Yadav J.S."/>
            <person name="Doddapaneni H."/>
            <person name="Subramanian V."/>
            <person name="Lavin J.L."/>
            <person name="Oguiza J.A."/>
            <person name="Perez G."/>
            <person name="Pisabarro A.G."/>
            <person name="Ramirez L."/>
            <person name="Santoyo F."/>
            <person name="Master E."/>
            <person name="Coutinho P.M."/>
            <person name="Henrissat B."/>
            <person name="Lombard V."/>
            <person name="Magnuson J.K."/>
            <person name="Kuees U."/>
            <person name="Hori C."/>
            <person name="Igarashi K."/>
            <person name="Samejima M."/>
            <person name="Held B.W."/>
            <person name="Barry K.W."/>
            <person name="LaButti K.M."/>
            <person name="Lapidus A."/>
            <person name="Lindquist E.A."/>
            <person name="Lucas S.M."/>
            <person name="Riley R."/>
            <person name="Salamov A.A."/>
            <person name="Hoffmeister D."/>
            <person name="Schwenk D."/>
            <person name="Hadar Y."/>
            <person name="Yarden O."/>
            <person name="de Vries R.P."/>
            <person name="Wiebenga A."/>
            <person name="Stenlid J."/>
            <person name="Eastwood D."/>
            <person name="Grigoriev I.V."/>
            <person name="Berka R.M."/>
            <person name="Blanchette R.A."/>
            <person name="Kersten P."/>
            <person name="Martinez A.T."/>
            <person name="Vicuna R."/>
            <person name="Cullen D."/>
        </authorList>
    </citation>
    <scope>NUCLEOTIDE SEQUENCE [LARGE SCALE GENOMIC DNA]</scope>
    <source>
        <strain evidence="2 3">B</strain>
    </source>
</reference>
<sequence length="201" mass="21264">HTHTHTQVARRTRSPCIRPAASCPPPTLLYARVPSTAPSAPALSPARGPPQPASPPSRVESSRRCARPPARRARQVARTAGRPQAAESPPSQPVVLCLAQAHGALQPTRRDRQIARIARSPNPPDLRHRAAHVLPSAVRVPGSPGAQREARRRRGGGGGDQGVLGLGKPRSAWVCGSPDVNISGARRARRSPEPRSGPSAR</sequence>
<feature type="non-terminal residue" evidence="2">
    <location>
        <position position="1"/>
    </location>
</feature>
<evidence type="ECO:0000313" key="2">
    <source>
        <dbReference type="EMBL" id="EMD30632.1"/>
    </source>
</evidence>
<feature type="compositionally biased region" description="Low complexity" evidence="1">
    <location>
        <begin position="34"/>
        <end position="46"/>
    </location>
</feature>
<dbReference type="Proteomes" id="UP000016930">
    <property type="component" value="Unassembled WGS sequence"/>
</dbReference>
<dbReference type="AlphaFoldDB" id="M2QXG6"/>
<feature type="compositionally biased region" description="Basic residues" evidence="1">
    <location>
        <begin position="1"/>
        <end position="13"/>
    </location>
</feature>
<evidence type="ECO:0000256" key="1">
    <source>
        <dbReference type="SAM" id="MobiDB-lite"/>
    </source>
</evidence>
<dbReference type="EMBL" id="KB445930">
    <property type="protein sequence ID" value="EMD30632.1"/>
    <property type="molecule type" value="Genomic_DNA"/>
</dbReference>
<feature type="compositionally biased region" description="Gly residues" evidence="1">
    <location>
        <begin position="156"/>
        <end position="165"/>
    </location>
</feature>